<dbReference type="GO" id="GO:0016998">
    <property type="term" value="P:cell wall macromolecule catabolic process"/>
    <property type="evidence" value="ECO:0007669"/>
    <property type="project" value="InterPro"/>
</dbReference>
<dbReference type="InterPro" id="IPR023346">
    <property type="entry name" value="Lysozyme-like_dom_sf"/>
</dbReference>
<evidence type="ECO:0000313" key="3">
    <source>
        <dbReference type="Proteomes" id="UP000265750"/>
    </source>
</evidence>
<evidence type="ECO:0000313" key="2">
    <source>
        <dbReference type="EMBL" id="RIY00233.1"/>
    </source>
</evidence>
<comment type="caution">
    <text evidence="2">The sequence shown here is derived from an EMBL/GenBank/DDBJ whole genome shotgun (WGS) entry which is preliminary data.</text>
</comment>
<dbReference type="OrthoDB" id="3078754at2"/>
<organism evidence="2 3">
    <name type="scientific">Aureimonas flava</name>
    <dbReference type="NCBI Taxonomy" id="2320271"/>
    <lineage>
        <taxon>Bacteria</taxon>
        <taxon>Pseudomonadati</taxon>
        <taxon>Pseudomonadota</taxon>
        <taxon>Alphaproteobacteria</taxon>
        <taxon>Hyphomicrobiales</taxon>
        <taxon>Aurantimonadaceae</taxon>
        <taxon>Aureimonas</taxon>
    </lineage>
</organism>
<gene>
    <name evidence="2" type="ORF">D3218_13185</name>
</gene>
<name>A0A3A1WI19_9HYPH</name>
<dbReference type="Pfam" id="PF00182">
    <property type="entry name" value="Glyco_hydro_19"/>
    <property type="match status" value="1"/>
</dbReference>
<dbReference type="SUPFAM" id="SSF53955">
    <property type="entry name" value="Lysozyme-like"/>
    <property type="match status" value="1"/>
</dbReference>
<dbReference type="RefSeq" id="WP_119540543.1">
    <property type="nucleotide sequence ID" value="NZ_QYRN01000006.1"/>
</dbReference>
<dbReference type="GO" id="GO:0004568">
    <property type="term" value="F:chitinase activity"/>
    <property type="evidence" value="ECO:0007669"/>
    <property type="project" value="InterPro"/>
</dbReference>
<evidence type="ECO:0000259" key="1">
    <source>
        <dbReference type="Pfam" id="PF00182"/>
    </source>
</evidence>
<proteinExistence type="predicted"/>
<dbReference type="GO" id="GO:0006032">
    <property type="term" value="P:chitin catabolic process"/>
    <property type="evidence" value="ECO:0007669"/>
    <property type="project" value="InterPro"/>
</dbReference>
<dbReference type="EMBL" id="QYRN01000006">
    <property type="protein sequence ID" value="RIY00233.1"/>
    <property type="molecule type" value="Genomic_DNA"/>
</dbReference>
<dbReference type="Proteomes" id="UP000265750">
    <property type="component" value="Unassembled WGS sequence"/>
</dbReference>
<accession>A0A3A1WI19</accession>
<dbReference type="Gene3D" id="1.10.530.10">
    <property type="match status" value="1"/>
</dbReference>
<protein>
    <recommendedName>
        <fullName evidence="1">Glycoside hydrolase family 19 catalytic domain-containing protein</fullName>
    </recommendedName>
</protein>
<keyword evidence="3" id="KW-1185">Reference proteome</keyword>
<reference evidence="3" key="1">
    <citation type="submission" date="2018-09" db="EMBL/GenBank/DDBJ databases">
        <authorList>
            <person name="Tuo L."/>
        </authorList>
    </citation>
    <scope>NUCLEOTIDE SEQUENCE [LARGE SCALE GENOMIC DNA]</scope>
    <source>
        <strain evidence="3">M2BS4Y-1</strain>
    </source>
</reference>
<dbReference type="InterPro" id="IPR000726">
    <property type="entry name" value="Glyco_hydro_19_cat"/>
</dbReference>
<dbReference type="AlphaFoldDB" id="A0A3A1WI19"/>
<sequence length="291" mass="30450">MDHAAFFSAIRQRPFGGTLSQPVVTGCSALLTAFTEYGDGDRQKLAYILGTAYHEADRFRTLEEYASGAAYEGRKDLGNTQPGDGKRYKGRGFVQVTGRRNYTDWSQRLGLDLVGNPDLAEQPAIAARICVEGMMLGTFTGKKLGDYIGNGRLEFTAARRVVNGTDRADLIAGYAKTFDAALVAAGYGGAEIVMPVPVPTARPDPVAPIGHNGGPALDEAASVPTGGPNSKANGAALGPIVVAPLLLLAAKFGWIPQDVASDPETVILLTAAVAAIGARITAWYAPRNAGA</sequence>
<feature type="domain" description="Glycoside hydrolase family 19 catalytic" evidence="1">
    <location>
        <begin position="83"/>
        <end position="125"/>
    </location>
</feature>